<dbReference type="AlphaFoldDB" id="K6DI06"/>
<sequence length="315" mass="35902">MELFLKLKSQQLFCESECLKLRYFIVDDDRASRMMLKNIITEGDLGVVIGEAESGSKGLKSIITMHPDVVLIDFLMPELDGIETIEYLKKEGFKGLFIMISQVVNKDMVAEAYEKGVEFFINKPINRVEVQSILKRTAEQYKLKDSLQAIQESLTKIGLGTIKRKVTVKETVLSILNDMGVIGEAGSDDIVAIIEFLMNQTDKTAQLPPLKDLYEAIAMKGESANVDIAKESKAIEQRIRRTIQAAINNLASLGAIDYTNPEFEYYAPRYFDFQEVRNHMIMIEEGRNDQAKYKINIRKFLQVLYVETMKKFSHS</sequence>
<reference evidence="3 4" key="1">
    <citation type="journal article" date="2012" name="Front. Microbiol.">
        <title>Redundancy and modularity in membrane-associated dissimilatory nitrate reduction in Bacillus.</title>
        <authorList>
            <person name="Heylen K."/>
            <person name="Keltjens J."/>
        </authorList>
    </citation>
    <scope>NUCLEOTIDE SEQUENCE [LARGE SCALE GENOMIC DNA]</scope>
    <source>
        <strain evidence="3 4">LMG 9581</strain>
    </source>
</reference>
<keyword evidence="1" id="KW-0597">Phosphoprotein</keyword>
<dbReference type="SMART" id="SM00448">
    <property type="entry name" value="REC"/>
    <property type="match status" value="1"/>
</dbReference>
<dbReference type="InterPro" id="IPR013972">
    <property type="entry name" value="YcbB"/>
</dbReference>
<accession>K6DI06</accession>
<gene>
    <name evidence="3" type="ORF">BAZO_06964</name>
</gene>
<name>K6DI06_SCHAZ</name>
<protein>
    <submittedName>
        <fullName evidence="3">Sensory transduction protein</fullName>
    </submittedName>
</protein>
<evidence type="ECO:0000313" key="3">
    <source>
        <dbReference type="EMBL" id="EKN67934.1"/>
    </source>
</evidence>
<dbReference type="Pfam" id="PF00072">
    <property type="entry name" value="Response_reg"/>
    <property type="match status" value="1"/>
</dbReference>
<evidence type="ECO:0000259" key="2">
    <source>
        <dbReference type="PROSITE" id="PS50110"/>
    </source>
</evidence>
<dbReference type="InterPro" id="IPR011006">
    <property type="entry name" value="CheY-like_superfamily"/>
</dbReference>
<feature type="modified residue" description="4-aspartylphosphate" evidence="1">
    <location>
        <position position="73"/>
    </location>
</feature>
<evidence type="ECO:0000313" key="4">
    <source>
        <dbReference type="Proteomes" id="UP000006315"/>
    </source>
</evidence>
<dbReference type="InterPro" id="IPR052048">
    <property type="entry name" value="ST_Response_Regulator"/>
</dbReference>
<dbReference type="GO" id="GO:0000160">
    <property type="term" value="P:phosphorelay signal transduction system"/>
    <property type="evidence" value="ECO:0007669"/>
    <property type="project" value="InterPro"/>
</dbReference>
<organism evidence="3 4">
    <name type="scientific">Schinkia azotoformans LMG 9581</name>
    <dbReference type="NCBI Taxonomy" id="1131731"/>
    <lineage>
        <taxon>Bacteria</taxon>
        <taxon>Bacillati</taxon>
        <taxon>Bacillota</taxon>
        <taxon>Bacilli</taxon>
        <taxon>Bacillales</taxon>
        <taxon>Bacillaceae</taxon>
        <taxon>Calidifontibacillus/Schinkia group</taxon>
        <taxon>Schinkia</taxon>
    </lineage>
</organism>
<evidence type="ECO:0000256" key="1">
    <source>
        <dbReference type="PROSITE-ProRule" id="PRU00169"/>
    </source>
</evidence>
<comment type="caution">
    <text evidence="3">The sequence shown here is derived from an EMBL/GenBank/DDBJ whole genome shotgun (WGS) entry which is preliminary data.</text>
</comment>
<keyword evidence="4" id="KW-1185">Reference proteome</keyword>
<proteinExistence type="predicted"/>
<feature type="domain" description="Response regulatory" evidence="2">
    <location>
        <begin position="22"/>
        <end position="138"/>
    </location>
</feature>
<dbReference type="STRING" id="1131731.BAZO_06964"/>
<dbReference type="Gene3D" id="3.40.50.2300">
    <property type="match status" value="1"/>
</dbReference>
<dbReference type="Pfam" id="PF08664">
    <property type="entry name" value="YcbB"/>
    <property type="match status" value="1"/>
</dbReference>
<dbReference type="EMBL" id="AJLR01000044">
    <property type="protein sequence ID" value="EKN67934.1"/>
    <property type="molecule type" value="Genomic_DNA"/>
</dbReference>
<dbReference type="PROSITE" id="PS50110">
    <property type="entry name" value="RESPONSE_REGULATORY"/>
    <property type="match status" value="1"/>
</dbReference>
<dbReference type="SUPFAM" id="SSF52172">
    <property type="entry name" value="CheY-like"/>
    <property type="match status" value="1"/>
</dbReference>
<dbReference type="InterPro" id="IPR001789">
    <property type="entry name" value="Sig_transdc_resp-reg_receiver"/>
</dbReference>
<dbReference type="PATRIC" id="fig|1131731.3.peg.1458"/>
<dbReference type="Proteomes" id="UP000006315">
    <property type="component" value="Unassembled WGS sequence"/>
</dbReference>
<dbReference type="PANTHER" id="PTHR43228:SF8">
    <property type="entry name" value="TRANSCRIPTIONAL REGULATORY PROTEIN GLNL"/>
    <property type="match status" value="1"/>
</dbReference>
<dbReference type="PANTHER" id="PTHR43228">
    <property type="entry name" value="TWO-COMPONENT RESPONSE REGULATOR"/>
    <property type="match status" value="1"/>
</dbReference>